<dbReference type="PANTHER" id="PTHR14052">
    <property type="entry name" value="ORIGIN RECOGNITION COMPLEX SUBUNIT 2"/>
    <property type="match status" value="1"/>
</dbReference>
<dbReference type="InterPro" id="IPR056773">
    <property type="entry name" value="WHD_ORC2"/>
</dbReference>
<comment type="subunit">
    <text evidence="6">Component of the origin recognition complex (ORC).</text>
</comment>
<dbReference type="GO" id="GO:0006260">
    <property type="term" value="P:DNA replication"/>
    <property type="evidence" value="ECO:0007669"/>
    <property type="project" value="UniProtKB-UniRule"/>
</dbReference>
<proteinExistence type="inferred from homology"/>
<feature type="compositionally biased region" description="Low complexity" evidence="7">
    <location>
        <begin position="28"/>
        <end position="52"/>
    </location>
</feature>
<keyword evidence="5 6" id="KW-0539">Nucleus</keyword>
<feature type="domain" description="Origin recognition complex subunit 2 winged-helix" evidence="9">
    <location>
        <begin position="345"/>
        <end position="404"/>
    </location>
</feature>
<evidence type="ECO:0000259" key="8">
    <source>
        <dbReference type="Pfam" id="PF04084"/>
    </source>
</evidence>
<organism evidence="10">
    <name type="scientific">Photinus pyralis</name>
    <name type="common">Common eastern firefly</name>
    <name type="synonym">Lampyris pyralis</name>
    <dbReference type="NCBI Taxonomy" id="7054"/>
    <lineage>
        <taxon>Eukaryota</taxon>
        <taxon>Metazoa</taxon>
        <taxon>Ecdysozoa</taxon>
        <taxon>Arthropoda</taxon>
        <taxon>Hexapoda</taxon>
        <taxon>Insecta</taxon>
        <taxon>Pterygota</taxon>
        <taxon>Neoptera</taxon>
        <taxon>Endopterygota</taxon>
        <taxon>Coleoptera</taxon>
        <taxon>Polyphaga</taxon>
        <taxon>Elateriformia</taxon>
        <taxon>Elateroidea</taxon>
        <taxon>Lampyridae</taxon>
        <taxon>Lampyrinae</taxon>
        <taxon>Photinus</taxon>
    </lineage>
</organism>
<dbReference type="FunCoup" id="A0A1Y1NMR4">
    <property type="interactions" value="1849"/>
</dbReference>
<sequence length="417" mass="47644">MSYNIRKRLKNVVVESDEEEKDFEESASDYSPSESESASSSSELENSSSESDNSSHVESSKKLPTKFRQDEDHTYIIKSDDYFSNCTKKKAVTSNNKFTDVDTSRLEQGKLQDLLSSYNVTVKHNKQLKQVAVENRDQFSKWLYILKEGFNVLLYGLGSKIKILNEFREKCLGNLPVLVVDGFFPNLSIKDIVTGIVNDILELSDNPTNVYEACDVIINKMSSRRNLCFYMIVHNIEGEPLKNQQTQTLLSKLAAVPNIHIVASIDHISAPLIWVNTQLSKFNFVWYNVTSFLPYLRETSFEESSIVQQPKALVLSSLNNVFMSLTSKTKDIYLIMVKYQLEHGKAKHYKGFAFKKLYGVCKEGFLVSTDLALRSQLTEFVDHEMVKIKRSNDGVEYLVIPIDNNVLQQFVDKHSKE</sequence>
<evidence type="ECO:0000259" key="9">
    <source>
        <dbReference type="Pfam" id="PF24882"/>
    </source>
</evidence>
<evidence type="ECO:0000256" key="2">
    <source>
        <dbReference type="ARBA" id="ARBA00007421"/>
    </source>
</evidence>
<dbReference type="AlphaFoldDB" id="A0A1Y1NMR4"/>
<evidence type="ECO:0000256" key="1">
    <source>
        <dbReference type="ARBA" id="ARBA00004123"/>
    </source>
</evidence>
<feature type="compositionally biased region" description="Basic and acidic residues" evidence="7">
    <location>
        <begin position="53"/>
        <end position="65"/>
    </location>
</feature>
<keyword evidence="4 6" id="KW-0235">DNA replication</keyword>
<accession>A0A1Y1NMR4</accession>
<reference evidence="11 12" key="2">
    <citation type="journal article" date="2018" name="Elife">
        <title>Firefly genomes illuminate parallel origins of bioluminescence in beetles.</title>
        <authorList>
            <person name="Fallon T.R."/>
            <person name="Lower S.E."/>
            <person name="Chang C.H."/>
            <person name="Bessho-Uehara M."/>
            <person name="Martin G.J."/>
            <person name="Bewick A.J."/>
            <person name="Behringer M."/>
            <person name="Debat H.J."/>
            <person name="Wong I."/>
            <person name="Day J.C."/>
            <person name="Suvorov A."/>
            <person name="Silva C.J."/>
            <person name="Stanger-Hall K.F."/>
            <person name="Hall D.W."/>
            <person name="Schmitz R.J."/>
            <person name="Nelson D.R."/>
            <person name="Lewis S.M."/>
            <person name="Shigenobu S."/>
            <person name="Bybee S.M."/>
            <person name="Larracuente A.M."/>
            <person name="Oba Y."/>
            <person name="Weng J.K."/>
        </authorList>
    </citation>
    <scope>NUCLEOTIDE SEQUENCE [LARGE SCALE GENOMIC DNA]</scope>
    <source>
        <strain evidence="11">1611_PpyrPB1</strain>
        <tissue evidence="11">Whole body</tissue>
    </source>
</reference>
<comment type="similarity">
    <text evidence="2 6">Belongs to the ORC2 family.</text>
</comment>
<gene>
    <name evidence="11" type="ORF">PPYR_05239</name>
</gene>
<dbReference type="EMBL" id="GEZM01002454">
    <property type="protein sequence ID" value="JAV97247.1"/>
    <property type="molecule type" value="Transcribed_RNA"/>
</dbReference>
<dbReference type="InParanoid" id="A0A1Y1NMR4"/>
<evidence type="ECO:0000256" key="7">
    <source>
        <dbReference type="SAM" id="MobiDB-lite"/>
    </source>
</evidence>
<reference evidence="11" key="3">
    <citation type="submission" date="2019-08" db="EMBL/GenBank/DDBJ databases">
        <authorList>
            <consortium name="Photinus pyralis genome working group"/>
            <person name="Fallon T.R."/>
            <person name="Sander Lower S.E."/>
            <person name="Weng J.-K."/>
        </authorList>
    </citation>
    <scope>NUCLEOTIDE SEQUENCE</scope>
    <source>
        <strain evidence="11">1611_PpyrPB1</strain>
        <tissue evidence="11">Whole body</tissue>
    </source>
</reference>
<evidence type="ECO:0000256" key="5">
    <source>
        <dbReference type="ARBA" id="ARBA00023242"/>
    </source>
</evidence>
<dbReference type="Pfam" id="PF04084">
    <property type="entry name" value="RecA-like_ORC2"/>
    <property type="match status" value="1"/>
</dbReference>
<dbReference type="InterPro" id="IPR007220">
    <property type="entry name" value="ORC2"/>
</dbReference>
<dbReference type="OrthoDB" id="20198at2759"/>
<dbReference type="Pfam" id="PF24882">
    <property type="entry name" value="WHD_ORC2"/>
    <property type="match status" value="1"/>
</dbReference>
<dbReference type="EMBL" id="VVIM01000003">
    <property type="protein sequence ID" value="KAB0800885.1"/>
    <property type="molecule type" value="Genomic_DNA"/>
</dbReference>
<name>A0A1Y1NMR4_PHOPY</name>
<evidence type="ECO:0000313" key="11">
    <source>
        <dbReference type="EMBL" id="KAB0800885.1"/>
    </source>
</evidence>
<feature type="domain" description="Origin recognition complex subunit 2 RecA-like" evidence="8">
    <location>
        <begin position="129"/>
        <end position="289"/>
    </location>
</feature>
<dbReference type="Proteomes" id="UP000327044">
    <property type="component" value="Unassembled WGS sequence"/>
</dbReference>
<dbReference type="GO" id="GO:0005664">
    <property type="term" value="C:nuclear origin of replication recognition complex"/>
    <property type="evidence" value="ECO:0007669"/>
    <property type="project" value="UniProtKB-UniRule"/>
</dbReference>
<dbReference type="InterPro" id="IPR056772">
    <property type="entry name" value="RecA-like_ORC2"/>
</dbReference>
<comment type="subcellular location">
    <subcellularLocation>
        <location evidence="1 6">Nucleus</location>
    </subcellularLocation>
</comment>
<comment type="function">
    <text evidence="6">Component of the origin recognition complex (ORC) that binds origins of replication. DNA-binding is ATP-dependent. ORC is required to assemble the pre-replication complex necessary to initiate DNA replication.</text>
</comment>
<evidence type="ECO:0000256" key="4">
    <source>
        <dbReference type="ARBA" id="ARBA00022705"/>
    </source>
</evidence>
<reference evidence="10" key="1">
    <citation type="journal article" date="2016" name="Sci. Rep.">
        <title>Molecular characterization of firefly nuptial gifts: a multi-omics approach sheds light on postcopulatory sexual selection.</title>
        <authorList>
            <person name="Al-Wathiqui N."/>
            <person name="Fallon T.R."/>
            <person name="South A."/>
            <person name="Weng J.K."/>
            <person name="Lewis S.M."/>
        </authorList>
    </citation>
    <scope>NUCLEOTIDE SEQUENCE</scope>
</reference>
<evidence type="ECO:0000256" key="3">
    <source>
        <dbReference type="ARBA" id="ARBA00019080"/>
    </source>
</evidence>
<dbReference type="PANTHER" id="PTHR14052:SF0">
    <property type="entry name" value="ORIGIN RECOGNITION COMPLEX SUBUNIT 2"/>
    <property type="match status" value="1"/>
</dbReference>
<protein>
    <recommendedName>
        <fullName evidence="3 6">Origin recognition complex subunit 2</fullName>
    </recommendedName>
</protein>
<evidence type="ECO:0000313" key="12">
    <source>
        <dbReference type="Proteomes" id="UP000327044"/>
    </source>
</evidence>
<keyword evidence="12" id="KW-1185">Reference proteome</keyword>
<evidence type="ECO:0000313" key="10">
    <source>
        <dbReference type="EMBL" id="JAV97247.1"/>
    </source>
</evidence>
<evidence type="ECO:0000256" key="6">
    <source>
        <dbReference type="RuleBase" id="RU368084"/>
    </source>
</evidence>
<dbReference type="GO" id="GO:0003688">
    <property type="term" value="F:DNA replication origin binding"/>
    <property type="evidence" value="ECO:0007669"/>
    <property type="project" value="UniProtKB-UniRule"/>
</dbReference>
<feature type="compositionally biased region" description="Acidic residues" evidence="7">
    <location>
        <begin position="15"/>
        <end position="27"/>
    </location>
</feature>
<feature type="region of interest" description="Disordered" evidence="7">
    <location>
        <begin position="13"/>
        <end position="65"/>
    </location>
</feature>